<dbReference type="PANTHER" id="PTHR43236:SF2">
    <property type="entry name" value="BLL0069 PROTEIN"/>
    <property type="match status" value="1"/>
</dbReference>
<dbReference type="InterPro" id="IPR010359">
    <property type="entry name" value="IrrE_HExxH"/>
</dbReference>
<dbReference type="PANTHER" id="PTHR43236">
    <property type="entry name" value="ANTITOXIN HIGA1"/>
    <property type="match status" value="1"/>
</dbReference>
<organism evidence="2 3">
    <name type="scientific">Pseudorhodobacter turbinis</name>
    <dbReference type="NCBI Taxonomy" id="2500533"/>
    <lineage>
        <taxon>Bacteria</taxon>
        <taxon>Pseudomonadati</taxon>
        <taxon>Pseudomonadota</taxon>
        <taxon>Alphaproteobacteria</taxon>
        <taxon>Rhodobacterales</taxon>
        <taxon>Paracoccaceae</taxon>
        <taxon>Pseudorhodobacter</taxon>
    </lineage>
</organism>
<dbReference type="Proteomes" id="UP000298631">
    <property type="component" value="Chromosome"/>
</dbReference>
<protein>
    <submittedName>
        <fullName evidence="2">ImmA/IrrE family metallo-endopeptidase</fullName>
    </submittedName>
</protein>
<name>A0A4P8EFD3_9RHOB</name>
<dbReference type="InterPro" id="IPR052345">
    <property type="entry name" value="Rad_response_metalloprotease"/>
</dbReference>
<evidence type="ECO:0000313" key="3">
    <source>
        <dbReference type="Proteomes" id="UP000298631"/>
    </source>
</evidence>
<feature type="domain" description="IrrE N-terminal-like" evidence="1">
    <location>
        <begin position="51"/>
        <end position="165"/>
    </location>
</feature>
<dbReference type="RefSeq" id="WP_137193242.1">
    <property type="nucleotide sequence ID" value="NZ_CP039964.1"/>
</dbReference>
<dbReference type="AlphaFoldDB" id="A0A4P8EFD3"/>
<reference evidence="2 3" key="1">
    <citation type="submission" date="2019-05" db="EMBL/GenBank/DDBJ databases">
        <title>Pseudorhodobacter turbinis sp. nov., isolated from the gut of the Korean turban shell.</title>
        <authorList>
            <person name="Jeong Y.-S."/>
            <person name="Kang W.-R."/>
            <person name="Bae J.-W."/>
        </authorList>
    </citation>
    <scope>NUCLEOTIDE SEQUENCE [LARGE SCALE GENOMIC DNA]</scope>
    <source>
        <strain evidence="2 3">S12M18</strain>
    </source>
</reference>
<proteinExistence type="predicted"/>
<evidence type="ECO:0000313" key="2">
    <source>
        <dbReference type="EMBL" id="QCO55566.1"/>
    </source>
</evidence>
<dbReference type="OrthoDB" id="9794834at2"/>
<gene>
    <name evidence="2" type="ORF">EOK75_07275</name>
</gene>
<sequence length="170" mass="18998">MTSREFRRIPAPQREIVERHLSEYPVKLGSLAKALNVAIKVSSMGTGVSGQISREGDGYIIRVNRNEARERQRYTIAHELSHFLLHRDVIDNSPNGITDNVLYRSGAPENIEYQANRLAADLVMPMPLVERKLREDFGGVVTDATIESLAASFDVSKAAMEIRLSTFAEV</sequence>
<keyword evidence="3" id="KW-1185">Reference proteome</keyword>
<accession>A0A4P8EFD3</accession>
<dbReference type="Gene3D" id="1.10.10.2910">
    <property type="match status" value="1"/>
</dbReference>
<dbReference type="EMBL" id="CP039964">
    <property type="protein sequence ID" value="QCO55566.1"/>
    <property type="molecule type" value="Genomic_DNA"/>
</dbReference>
<evidence type="ECO:0000259" key="1">
    <source>
        <dbReference type="Pfam" id="PF06114"/>
    </source>
</evidence>
<dbReference type="Pfam" id="PF06114">
    <property type="entry name" value="Peptidase_M78"/>
    <property type="match status" value="1"/>
</dbReference>
<dbReference type="KEGG" id="pseb:EOK75_07275"/>